<feature type="compositionally biased region" description="Basic and acidic residues" evidence="1">
    <location>
        <begin position="29"/>
        <end position="115"/>
    </location>
</feature>
<comment type="caution">
    <text evidence="3">The sequence shown here is derived from an EMBL/GenBank/DDBJ whole genome shotgun (WGS) entry which is preliminary data.</text>
</comment>
<feature type="chain" id="PRO_5045316655" description="Aldose 1-epimerase" evidence="2">
    <location>
        <begin position="22"/>
        <end position="303"/>
    </location>
</feature>
<dbReference type="InterPro" id="IPR014718">
    <property type="entry name" value="GH-type_carb-bd"/>
</dbReference>
<keyword evidence="4" id="KW-1185">Reference proteome</keyword>
<evidence type="ECO:0000313" key="3">
    <source>
        <dbReference type="EMBL" id="KAF3550476.1"/>
    </source>
</evidence>
<reference evidence="3 4" key="1">
    <citation type="journal article" date="2020" name="BMC Genomics">
        <title>Intraspecific diversification of the crop wild relative Brassica cretica Lam. using demographic model selection.</title>
        <authorList>
            <person name="Kioukis A."/>
            <person name="Michalopoulou V.A."/>
            <person name="Briers L."/>
            <person name="Pirintsos S."/>
            <person name="Studholme D.J."/>
            <person name="Pavlidis P."/>
            <person name="Sarris P.F."/>
        </authorList>
    </citation>
    <scope>NUCLEOTIDE SEQUENCE [LARGE SCALE GENOMIC DNA]</scope>
    <source>
        <strain evidence="4">cv. PFS-1207/04</strain>
    </source>
</reference>
<dbReference type="SUPFAM" id="SSF74650">
    <property type="entry name" value="Galactose mutarotase-like"/>
    <property type="match status" value="1"/>
</dbReference>
<dbReference type="EMBL" id="QGKV02000832">
    <property type="protein sequence ID" value="KAF3550476.1"/>
    <property type="molecule type" value="Genomic_DNA"/>
</dbReference>
<dbReference type="PANTHER" id="PTHR10091:SF0">
    <property type="entry name" value="GALACTOSE MUTAROTASE"/>
    <property type="match status" value="1"/>
</dbReference>
<evidence type="ECO:0000313" key="4">
    <source>
        <dbReference type="Proteomes" id="UP000266723"/>
    </source>
</evidence>
<gene>
    <name evidence="3" type="ORF">DY000_02000612</name>
</gene>
<protein>
    <recommendedName>
        <fullName evidence="5">Aldose 1-epimerase</fullName>
    </recommendedName>
</protein>
<proteinExistence type="predicted"/>
<feature type="region of interest" description="Disordered" evidence="1">
    <location>
        <begin position="29"/>
        <end position="124"/>
    </location>
</feature>
<dbReference type="Proteomes" id="UP000266723">
    <property type="component" value="Unassembled WGS sequence"/>
</dbReference>
<evidence type="ECO:0008006" key="5">
    <source>
        <dbReference type="Google" id="ProtNLM"/>
    </source>
</evidence>
<dbReference type="InterPro" id="IPR008183">
    <property type="entry name" value="Aldose_1/G6P_1-epimerase"/>
</dbReference>
<dbReference type="Pfam" id="PF01263">
    <property type="entry name" value="Aldose_epim"/>
    <property type="match status" value="2"/>
</dbReference>
<accession>A0ABQ7CE34</accession>
<dbReference type="PANTHER" id="PTHR10091">
    <property type="entry name" value="ALDOSE-1-EPIMERASE"/>
    <property type="match status" value="1"/>
</dbReference>
<organism evidence="3 4">
    <name type="scientific">Brassica cretica</name>
    <name type="common">Mustard</name>
    <dbReference type="NCBI Taxonomy" id="69181"/>
    <lineage>
        <taxon>Eukaryota</taxon>
        <taxon>Viridiplantae</taxon>
        <taxon>Streptophyta</taxon>
        <taxon>Embryophyta</taxon>
        <taxon>Tracheophyta</taxon>
        <taxon>Spermatophyta</taxon>
        <taxon>Magnoliopsida</taxon>
        <taxon>eudicotyledons</taxon>
        <taxon>Gunneridae</taxon>
        <taxon>Pentapetalae</taxon>
        <taxon>rosids</taxon>
        <taxon>malvids</taxon>
        <taxon>Brassicales</taxon>
        <taxon>Brassicaceae</taxon>
        <taxon>Brassiceae</taxon>
        <taxon>Brassica</taxon>
    </lineage>
</organism>
<evidence type="ECO:0000256" key="1">
    <source>
        <dbReference type="SAM" id="MobiDB-lite"/>
    </source>
</evidence>
<feature type="signal peptide" evidence="2">
    <location>
        <begin position="1"/>
        <end position="21"/>
    </location>
</feature>
<dbReference type="Gene3D" id="2.70.98.10">
    <property type="match status" value="2"/>
</dbReference>
<keyword evidence="2" id="KW-0732">Signal</keyword>
<dbReference type="InterPro" id="IPR011013">
    <property type="entry name" value="Gal_mutarotase_sf_dom"/>
</dbReference>
<evidence type="ECO:0000256" key="2">
    <source>
        <dbReference type="SAM" id="SignalP"/>
    </source>
</evidence>
<name>A0ABQ7CE34_BRACR</name>
<sequence>MARVSILLCLVILVTLGFVGSLSYAHDTEVTSKDVESSQKETEVVHKSKHEEKGGEKVNDDHKSGSDVDKKDKKKEHDVHKKDDHHEKKEHDVHKKDDEHEKKEHDVHKKGDHHEKKEHKVHKKGKTGDIVLGYDSVKSYKTDKVYFGATVGRVANRIGKAQFKLNGKEYKTTANDGKNTLHGGKKGFGDVVWGVKKHKFRYDINYCLDGKADKMRKIVELVDKKSGRKMELSGNQPGLQFYTGGMLKDIKGKNGTTYQAFAGLCLETQGYPNSVNNPKFPSQIVEPGKTYKHTMLFKFSIVS</sequence>